<keyword evidence="2" id="KW-1185">Reference proteome</keyword>
<protein>
    <submittedName>
        <fullName evidence="1">Uncharacterized protein</fullName>
    </submittedName>
</protein>
<comment type="caution">
    <text evidence="1">The sequence shown here is derived from an EMBL/GenBank/DDBJ whole genome shotgun (WGS) entry which is preliminary data.</text>
</comment>
<reference evidence="1 2" key="1">
    <citation type="journal article" date="2017" name="Int. J. Syst. Evol. Microbiol.">
        <title>Rouxiella badensis sp. nov. and Rouxiella silvae sp. nov. isolated from peat bog soil in Germany and emendation of the genus description.</title>
        <authorList>
            <person name="Le Fleche-Mateos A."/>
            <person name="Kugler J.H."/>
            <person name="Hansen S.H."/>
            <person name="Syldatk C."/>
            <person name="Hausmann R."/>
            <person name="Lomprez F."/>
            <person name="Vandenbogaert M."/>
            <person name="Manuguerra J.C."/>
            <person name="Grimont P.A."/>
        </authorList>
    </citation>
    <scope>NUCLEOTIDE SEQUENCE [LARGE SCALE GENOMIC DNA]</scope>
    <source>
        <strain evidence="1 2">213</strain>
    </source>
</reference>
<sequence length="88" mass="10337">MNIQKVGVQVAARTPVCIETTLWRSQRMDSLSDISPKPQIRCLPLCGHDDDYRFVKNIQGKWEPLNYSFVCWMVANQQWIKRNQEARV</sequence>
<evidence type="ECO:0000313" key="1">
    <source>
        <dbReference type="EMBL" id="ORJ18685.1"/>
    </source>
</evidence>
<name>A0ABX3TU22_9GAMM</name>
<organism evidence="1 2">
    <name type="scientific">Rouxiella silvae</name>
    <dbReference type="NCBI Taxonomy" id="1646373"/>
    <lineage>
        <taxon>Bacteria</taxon>
        <taxon>Pseudomonadati</taxon>
        <taxon>Pseudomonadota</taxon>
        <taxon>Gammaproteobacteria</taxon>
        <taxon>Enterobacterales</taxon>
        <taxon>Yersiniaceae</taxon>
        <taxon>Rouxiella</taxon>
    </lineage>
</organism>
<accession>A0ABX3TU22</accession>
<dbReference type="EMBL" id="MRWD01000098">
    <property type="protein sequence ID" value="ORJ18685.1"/>
    <property type="molecule type" value="Genomic_DNA"/>
</dbReference>
<proteinExistence type="predicted"/>
<dbReference type="Proteomes" id="UP000192722">
    <property type="component" value="Unassembled WGS sequence"/>
</dbReference>
<evidence type="ECO:0000313" key="2">
    <source>
        <dbReference type="Proteomes" id="UP000192722"/>
    </source>
</evidence>
<gene>
    <name evidence="1" type="ORF">BS639_23950</name>
</gene>